<comment type="catalytic activity">
    <reaction evidence="14">
        <text>2 nitric oxide + NADH + 2 O2 = 2 nitrate + NAD(+) + H(+)</text>
        <dbReference type="Rhea" id="RHEA:19469"/>
        <dbReference type="ChEBI" id="CHEBI:15378"/>
        <dbReference type="ChEBI" id="CHEBI:15379"/>
        <dbReference type="ChEBI" id="CHEBI:16480"/>
        <dbReference type="ChEBI" id="CHEBI:17632"/>
        <dbReference type="ChEBI" id="CHEBI:57540"/>
        <dbReference type="ChEBI" id="CHEBI:57945"/>
        <dbReference type="EC" id="1.14.12.17"/>
    </reaction>
</comment>
<dbReference type="STRING" id="1448320.A0A319DII0"/>
<dbReference type="Gene3D" id="1.10.490.10">
    <property type="entry name" value="Globins"/>
    <property type="match status" value="1"/>
</dbReference>
<dbReference type="CDD" id="cd08922">
    <property type="entry name" value="FHb-globin"/>
    <property type="match status" value="1"/>
</dbReference>
<comment type="cofactor">
    <cofactor evidence="2">
        <name>FAD</name>
        <dbReference type="ChEBI" id="CHEBI:57692"/>
    </cofactor>
</comment>
<dbReference type="EC" id="1.14.12.17" evidence="4"/>
<gene>
    <name evidence="19" type="ORF">BO71DRAFT_145171</name>
</gene>
<keyword evidence="9" id="KW-0274">FAD</keyword>
<dbReference type="PROSITE" id="PS01033">
    <property type="entry name" value="GLOBIN"/>
    <property type="match status" value="1"/>
</dbReference>
<dbReference type="InterPro" id="IPR001433">
    <property type="entry name" value="OxRdtase_FAD/NAD-bd"/>
</dbReference>
<feature type="domain" description="Globin" evidence="17">
    <location>
        <begin position="2"/>
        <end position="139"/>
    </location>
</feature>
<evidence type="ECO:0000256" key="12">
    <source>
        <dbReference type="ARBA" id="ARBA00023004"/>
    </source>
</evidence>
<keyword evidence="20" id="KW-1185">Reference proteome</keyword>
<dbReference type="VEuPathDB" id="FungiDB:BO71DRAFT_145171"/>
<evidence type="ECO:0000256" key="11">
    <source>
        <dbReference type="ARBA" id="ARBA00023002"/>
    </source>
</evidence>
<evidence type="ECO:0000256" key="3">
    <source>
        <dbReference type="ARBA" id="ARBA00006401"/>
    </source>
</evidence>
<comment type="similarity">
    <text evidence="3">In the C-terminal section; belongs to the flavoprotein pyridine nucleotide cytochrome reductase family.</text>
</comment>
<evidence type="ECO:0000256" key="5">
    <source>
        <dbReference type="ARBA" id="ARBA00022575"/>
    </source>
</evidence>
<evidence type="ECO:0000256" key="8">
    <source>
        <dbReference type="ARBA" id="ARBA00022723"/>
    </source>
</evidence>
<dbReference type="SUPFAM" id="SSF46458">
    <property type="entry name" value="Globin-like"/>
    <property type="match status" value="1"/>
</dbReference>
<keyword evidence="12" id="KW-0408">Iron</keyword>
<protein>
    <recommendedName>
        <fullName evidence="4">nitric oxide dioxygenase</fullName>
        <ecNumber evidence="4">1.14.12.17</ecNumber>
    </recommendedName>
</protein>
<evidence type="ECO:0000256" key="16">
    <source>
        <dbReference type="ARBA" id="ARBA00056398"/>
    </source>
</evidence>
<evidence type="ECO:0000256" key="10">
    <source>
        <dbReference type="ARBA" id="ARBA00022857"/>
    </source>
</evidence>
<keyword evidence="6" id="KW-0349">Heme</keyword>
<evidence type="ECO:0000256" key="15">
    <source>
        <dbReference type="ARBA" id="ARBA00049433"/>
    </source>
</evidence>
<dbReference type="NCBIfam" id="NF009805">
    <property type="entry name" value="PRK13289.1"/>
    <property type="match status" value="1"/>
</dbReference>
<accession>A0A319DII0</accession>
<dbReference type="GO" id="GO:0046872">
    <property type="term" value="F:metal ion binding"/>
    <property type="evidence" value="ECO:0007669"/>
    <property type="project" value="UniProtKB-KW"/>
</dbReference>
<dbReference type="Gene3D" id="2.40.30.10">
    <property type="entry name" value="Translation factors"/>
    <property type="match status" value="1"/>
</dbReference>
<keyword evidence="7" id="KW-0285">Flavoprotein</keyword>
<dbReference type="PANTHER" id="PTHR43396:SF3">
    <property type="entry name" value="FLAVOHEMOPROTEIN"/>
    <property type="match status" value="1"/>
</dbReference>
<sequence>MALTQEQTDIIKATVPVLKEHGNTVTSVFYKNMLQAHPELNAIFNTSNQVNGHQPRALAGAVFAYAANIDNLGALGGAVELICNKHASLYIQPEHYAIVGKFLLEAMGEVLGDALTPAIHDAWAAAYGQLADIMINREAALYKASEGWTEFREFRIAKKVPESSEITSFYLEPVDGKPLPSFNPGQYISVQVFVPKLNHPQVRQYSLSDKPRPEYYRISVKKEAGPAPTEADAKAHPGCVSNLLHDTKKEGDIVKVSHPYGDFFLSAAEKQSTSPIVLLAAGVGLTPLTSILNTLLETPEAQTERKISFVHGARTSGARAFRPQIRELATKVPNLHAAFFTSHPGAEDKEGEDYDFAGRLDLSKLDAKNDLFFDDASTQYYVCGPTPFMLDVKSKLTAEGVSGDRIKMELFGTGGIPA</sequence>
<dbReference type="FunFam" id="2.40.30.10:FF:000034">
    <property type="entry name" value="Flavohemoprotein"/>
    <property type="match status" value="1"/>
</dbReference>
<dbReference type="SUPFAM" id="SSF52343">
    <property type="entry name" value="Ferredoxin reductase-like, C-terminal NADP-linked domain"/>
    <property type="match status" value="1"/>
</dbReference>
<dbReference type="CDD" id="cd06184">
    <property type="entry name" value="flavohem_like_fad_nad_binding"/>
    <property type="match status" value="1"/>
</dbReference>
<comment type="cofactor">
    <cofactor evidence="1">
        <name>heme b</name>
        <dbReference type="ChEBI" id="CHEBI:60344"/>
    </cofactor>
</comment>
<dbReference type="Gene3D" id="3.40.50.80">
    <property type="entry name" value="Nucleotide-binding domain of ferredoxin-NADP reductase (FNR) module"/>
    <property type="match status" value="1"/>
</dbReference>
<dbReference type="GO" id="GO:0019825">
    <property type="term" value="F:oxygen binding"/>
    <property type="evidence" value="ECO:0007669"/>
    <property type="project" value="InterPro"/>
</dbReference>
<dbReference type="Pfam" id="PF00042">
    <property type="entry name" value="Globin"/>
    <property type="match status" value="1"/>
</dbReference>
<dbReference type="GO" id="GO:0071500">
    <property type="term" value="P:cellular response to nitrosative stress"/>
    <property type="evidence" value="ECO:0007669"/>
    <property type="project" value="TreeGrafter"/>
</dbReference>
<dbReference type="InterPro" id="IPR039261">
    <property type="entry name" value="FNR_nucleotide-bd"/>
</dbReference>
<dbReference type="PANTHER" id="PTHR43396">
    <property type="entry name" value="FLAVOHEMOPROTEIN"/>
    <property type="match status" value="1"/>
</dbReference>
<evidence type="ECO:0000259" key="17">
    <source>
        <dbReference type="PROSITE" id="PS01033"/>
    </source>
</evidence>
<dbReference type="GO" id="GO:0046210">
    <property type="term" value="P:nitric oxide catabolic process"/>
    <property type="evidence" value="ECO:0007669"/>
    <property type="project" value="TreeGrafter"/>
</dbReference>
<keyword evidence="11" id="KW-0560">Oxidoreductase</keyword>
<organism evidence="19 20">
    <name type="scientific">Aspergillus ellipticus CBS 707.79</name>
    <dbReference type="NCBI Taxonomy" id="1448320"/>
    <lineage>
        <taxon>Eukaryota</taxon>
        <taxon>Fungi</taxon>
        <taxon>Dikarya</taxon>
        <taxon>Ascomycota</taxon>
        <taxon>Pezizomycotina</taxon>
        <taxon>Eurotiomycetes</taxon>
        <taxon>Eurotiomycetidae</taxon>
        <taxon>Eurotiales</taxon>
        <taxon>Aspergillaceae</taxon>
        <taxon>Aspergillus</taxon>
        <taxon>Aspergillus subgen. Circumdati</taxon>
    </lineage>
</organism>
<dbReference type="GO" id="GO:0071949">
    <property type="term" value="F:FAD binding"/>
    <property type="evidence" value="ECO:0007669"/>
    <property type="project" value="TreeGrafter"/>
</dbReference>
<dbReference type="GO" id="GO:0009636">
    <property type="term" value="P:response to toxic substance"/>
    <property type="evidence" value="ECO:0007669"/>
    <property type="project" value="UniProtKB-KW"/>
</dbReference>
<dbReference type="Pfam" id="PF00175">
    <property type="entry name" value="NAD_binding_1"/>
    <property type="match status" value="1"/>
</dbReference>
<reference evidence="19 20" key="1">
    <citation type="submission" date="2018-02" db="EMBL/GenBank/DDBJ databases">
        <title>The genomes of Aspergillus section Nigri reveals drivers in fungal speciation.</title>
        <authorList>
            <consortium name="DOE Joint Genome Institute"/>
            <person name="Vesth T.C."/>
            <person name="Nybo J."/>
            <person name="Theobald S."/>
            <person name="Brandl J."/>
            <person name="Frisvad J.C."/>
            <person name="Nielsen K.F."/>
            <person name="Lyhne E.K."/>
            <person name="Kogle M.E."/>
            <person name="Kuo A."/>
            <person name="Riley R."/>
            <person name="Clum A."/>
            <person name="Nolan M."/>
            <person name="Lipzen A."/>
            <person name="Salamov A."/>
            <person name="Henrissat B."/>
            <person name="Wiebenga A."/>
            <person name="De vries R.P."/>
            <person name="Grigoriev I.V."/>
            <person name="Mortensen U.H."/>
            <person name="Andersen M.R."/>
            <person name="Baker S.E."/>
        </authorList>
    </citation>
    <scope>NUCLEOTIDE SEQUENCE [LARGE SCALE GENOMIC DNA]</scope>
    <source>
        <strain evidence="19 20">CBS 707.79</strain>
    </source>
</reference>
<evidence type="ECO:0000256" key="4">
    <source>
        <dbReference type="ARBA" id="ARBA00012229"/>
    </source>
</evidence>
<dbReference type="FunFam" id="3.40.50.80:FF:000010">
    <property type="entry name" value="Flavohemoprotein"/>
    <property type="match status" value="1"/>
</dbReference>
<dbReference type="InterPro" id="IPR009050">
    <property type="entry name" value="Globin-like_sf"/>
</dbReference>
<keyword evidence="8" id="KW-0479">Metal-binding</keyword>
<keyword evidence="13" id="KW-0520">NAD</keyword>
<evidence type="ECO:0000256" key="2">
    <source>
        <dbReference type="ARBA" id="ARBA00001974"/>
    </source>
</evidence>
<dbReference type="InterPro" id="IPR012292">
    <property type="entry name" value="Globin/Proto"/>
</dbReference>
<comment type="catalytic activity">
    <reaction evidence="15">
        <text>2 nitric oxide + NADPH + 2 O2 = 2 nitrate + NADP(+) + H(+)</text>
        <dbReference type="Rhea" id="RHEA:19465"/>
        <dbReference type="ChEBI" id="CHEBI:15378"/>
        <dbReference type="ChEBI" id="CHEBI:15379"/>
        <dbReference type="ChEBI" id="CHEBI:16480"/>
        <dbReference type="ChEBI" id="CHEBI:17632"/>
        <dbReference type="ChEBI" id="CHEBI:57783"/>
        <dbReference type="ChEBI" id="CHEBI:58349"/>
        <dbReference type="EC" id="1.14.12.17"/>
    </reaction>
</comment>
<dbReference type="FunFam" id="1.10.490.10:FF:000003">
    <property type="entry name" value="Flavohemoprotein"/>
    <property type="match status" value="1"/>
</dbReference>
<dbReference type="InterPro" id="IPR017938">
    <property type="entry name" value="Riboflavin_synthase-like_b-brl"/>
</dbReference>
<evidence type="ECO:0000256" key="14">
    <source>
        <dbReference type="ARBA" id="ARBA00048649"/>
    </source>
</evidence>
<dbReference type="OrthoDB" id="436496at2759"/>
<comment type="function">
    <text evidence="16">In the presence of oxygen and NADH, it has NADH oxidase activity, which leads to the generation of superoxide and H(2)O(2). Under anaerobic conditions, it also exhibits nitric oxide reductase and FAD reductase activities. However, all these reactions are much lower than NOD activity.</text>
</comment>
<evidence type="ECO:0000256" key="6">
    <source>
        <dbReference type="ARBA" id="ARBA00022617"/>
    </source>
</evidence>
<feature type="domain" description="FAD-binding FR-type" evidence="18">
    <location>
        <begin position="149"/>
        <end position="266"/>
    </location>
</feature>
<dbReference type="GO" id="GO:0008941">
    <property type="term" value="F:nitric oxide dioxygenase NAD(P)H activity"/>
    <property type="evidence" value="ECO:0007669"/>
    <property type="project" value="UniProtKB-EC"/>
</dbReference>
<keyword evidence="10" id="KW-0521">NADP</keyword>
<evidence type="ECO:0000256" key="9">
    <source>
        <dbReference type="ARBA" id="ARBA00022827"/>
    </source>
</evidence>
<evidence type="ECO:0000256" key="7">
    <source>
        <dbReference type="ARBA" id="ARBA00022630"/>
    </source>
</evidence>
<dbReference type="InterPro" id="IPR017927">
    <property type="entry name" value="FAD-bd_FR_type"/>
</dbReference>
<evidence type="ECO:0000256" key="13">
    <source>
        <dbReference type="ARBA" id="ARBA00023027"/>
    </source>
</evidence>
<dbReference type="SUPFAM" id="SSF63380">
    <property type="entry name" value="Riboflavin synthase domain-like"/>
    <property type="match status" value="1"/>
</dbReference>
<dbReference type="InterPro" id="IPR000971">
    <property type="entry name" value="Globin"/>
</dbReference>
<keyword evidence="5" id="KW-0216">Detoxification</keyword>
<dbReference type="PROSITE" id="PS51384">
    <property type="entry name" value="FAD_FR"/>
    <property type="match status" value="1"/>
</dbReference>
<dbReference type="GO" id="GO:0020037">
    <property type="term" value="F:heme binding"/>
    <property type="evidence" value="ECO:0007669"/>
    <property type="project" value="InterPro"/>
</dbReference>
<evidence type="ECO:0000313" key="20">
    <source>
        <dbReference type="Proteomes" id="UP000247810"/>
    </source>
</evidence>
<evidence type="ECO:0000256" key="1">
    <source>
        <dbReference type="ARBA" id="ARBA00001970"/>
    </source>
</evidence>
<name>A0A319DII0_9EURO</name>
<proteinExistence type="inferred from homology"/>
<evidence type="ECO:0000259" key="18">
    <source>
        <dbReference type="PROSITE" id="PS51384"/>
    </source>
</evidence>
<dbReference type="Proteomes" id="UP000247810">
    <property type="component" value="Unassembled WGS sequence"/>
</dbReference>
<dbReference type="AlphaFoldDB" id="A0A319DII0"/>
<dbReference type="EMBL" id="KZ825828">
    <property type="protein sequence ID" value="PYH97139.1"/>
    <property type="molecule type" value="Genomic_DNA"/>
</dbReference>
<evidence type="ECO:0000313" key="19">
    <source>
        <dbReference type="EMBL" id="PYH97139.1"/>
    </source>
</evidence>